<dbReference type="AlphaFoldDB" id="A0A840LB26"/>
<keyword evidence="2" id="KW-1185">Reference proteome</keyword>
<gene>
    <name evidence="1" type="ORF">HNP55_003893</name>
</gene>
<organism evidence="1 2">
    <name type="scientific">Roseateles oligotrophus</name>
    <dbReference type="NCBI Taxonomy" id="1769250"/>
    <lineage>
        <taxon>Bacteria</taxon>
        <taxon>Pseudomonadati</taxon>
        <taxon>Pseudomonadota</taxon>
        <taxon>Betaproteobacteria</taxon>
        <taxon>Burkholderiales</taxon>
        <taxon>Sphaerotilaceae</taxon>
        <taxon>Roseateles</taxon>
    </lineage>
</organism>
<evidence type="ECO:0000313" key="2">
    <source>
        <dbReference type="Proteomes" id="UP000562027"/>
    </source>
</evidence>
<protein>
    <submittedName>
        <fullName evidence="1">Uncharacterized protein</fullName>
    </submittedName>
</protein>
<comment type="caution">
    <text evidence="1">The sequence shown here is derived from an EMBL/GenBank/DDBJ whole genome shotgun (WGS) entry which is preliminary data.</text>
</comment>
<evidence type="ECO:0000313" key="1">
    <source>
        <dbReference type="EMBL" id="MBB4845346.1"/>
    </source>
</evidence>
<accession>A0A840LB26</accession>
<dbReference type="RefSeq" id="WP_184303207.1">
    <property type="nucleotide sequence ID" value="NZ_JACHLP010000008.1"/>
</dbReference>
<sequence>MTSTTHTDGFEQAVQRLLEAEGFWVRRAVKVNLSQDEKRQIGKTSAPRPSIDMVALHLARGELLALEAKSYADTPGVKLAQMQEEHEVPAGRFKLFTSERYRSVVLARLKQDMVEAGMALPTMHVRLGLIAGKVNQGQSQAIRELMEARGWLFWSPDDIKARQQAGQSD</sequence>
<name>A0A840LB26_9BURK</name>
<dbReference type="Proteomes" id="UP000562027">
    <property type="component" value="Unassembled WGS sequence"/>
</dbReference>
<dbReference type="EMBL" id="JACHLP010000008">
    <property type="protein sequence ID" value="MBB4845346.1"/>
    <property type="molecule type" value="Genomic_DNA"/>
</dbReference>
<proteinExistence type="predicted"/>
<reference evidence="1 2" key="1">
    <citation type="submission" date="2020-08" db="EMBL/GenBank/DDBJ databases">
        <title>Functional genomics of gut bacteria from endangered species of beetles.</title>
        <authorList>
            <person name="Carlos-Shanley C."/>
        </authorList>
    </citation>
    <scope>NUCLEOTIDE SEQUENCE [LARGE SCALE GENOMIC DNA]</scope>
    <source>
        <strain evidence="1 2">S00239</strain>
    </source>
</reference>